<sequence length="133" mass="15551">MSTRLDEYLDKPSVITSQELIAWLEAEKGQPITHNGRVVGAVHHHSVMGKIYVTYRQKNEHLYRKWSSIGISRDVIIKLMNLGVQRILVVFKDTSEIYMTTPQKYLHEGRNLWFNYESDSQLHLPIDSMIRIP</sequence>
<comment type="caution">
    <text evidence="1">The sequence shown here is derived from an EMBL/GenBank/DDBJ whole genome shotgun (WGS) entry which is preliminary data.</text>
</comment>
<accession>A0A7J3JQH0</accession>
<proteinExistence type="predicted"/>
<dbReference type="EMBL" id="DTBZ01000081">
    <property type="protein sequence ID" value="HGQ18165.1"/>
    <property type="molecule type" value="Genomic_DNA"/>
</dbReference>
<protein>
    <submittedName>
        <fullName evidence="1">Uncharacterized protein</fullName>
    </submittedName>
</protein>
<reference evidence="1" key="1">
    <citation type="journal article" date="2020" name="mSystems">
        <title>Genome- and Community-Level Interaction Insights into Carbon Utilization and Element Cycling Functions of Hydrothermarchaeota in Hydrothermal Sediment.</title>
        <authorList>
            <person name="Zhou Z."/>
            <person name="Liu Y."/>
            <person name="Xu W."/>
            <person name="Pan J."/>
            <person name="Luo Z.H."/>
            <person name="Li M."/>
        </authorList>
    </citation>
    <scope>NUCLEOTIDE SEQUENCE [LARGE SCALE GENOMIC DNA]</scope>
    <source>
        <strain evidence="1">SpSt-657</strain>
    </source>
</reference>
<evidence type="ECO:0000313" key="1">
    <source>
        <dbReference type="EMBL" id="HGQ18165.1"/>
    </source>
</evidence>
<dbReference type="AlphaFoldDB" id="A0A7J3JQH0"/>
<name>A0A7J3JQH0_9CREN</name>
<gene>
    <name evidence="1" type="ORF">ENU30_04230</name>
</gene>
<organism evidence="1">
    <name type="scientific">Ignisphaera aggregans</name>
    <dbReference type="NCBI Taxonomy" id="334771"/>
    <lineage>
        <taxon>Archaea</taxon>
        <taxon>Thermoproteota</taxon>
        <taxon>Thermoprotei</taxon>
        <taxon>Desulfurococcales</taxon>
        <taxon>Desulfurococcaceae</taxon>
        <taxon>Ignisphaera</taxon>
    </lineage>
</organism>